<dbReference type="AlphaFoldDB" id="A0A9P0GWW3"/>
<dbReference type="GO" id="GO:0006979">
    <property type="term" value="P:response to oxidative stress"/>
    <property type="evidence" value="ECO:0007669"/>
    <property type="project" value="UniProtKB-ARBA"/>
</dbReference>
<dbReference type="Gene3D" id="3.90.470.40">
    <property type="entry name" value="RTP801-like"/>
    <property type="match status" value="1"/>
</dbReference>
<comment type="subcellular location">
    <subcellularLocation>
        <location evidence="1">Cytoplasm</location>
    </subcellularLocation>
</comment>
<dbReference type="GO" id="GO:0006915">
    <property type="term" value="P:apoptotic process"/>
    <property type="evidence" value="ECO:0007669"/>
    <property type="project" value="UniProtKB-KW"/>
</dbReference>
<dbReference type="GO" id="GO:0045926">
    <property type="term" value="P:negative regulation of growth"/>
    <property type="evidence" value="ECO:0007669"/>
    <property type="project" value="UniProtKB-ARBA"/>
</dbReference>
<comment type="similarity">
    <text evidence="2">Belongs to the DDIT4 family.</text>
</comment>
<evidence type="ECO:0000256" key="6">
    <source>
        <dbReference type="ARBA" id="ARBA00059352"/>
    </source>
</evidence>
<dbReference type="InterPro" id="IPR012918">
    <property type="entry name" value="RTP801-like"/>
</dbReference>
<name>A0A9P0GWW3_9CUCU</name>
<dbReference type="GO" id="GO:0005737">
    <property type="term" value="C:cytoplasm"/>
    <property type="evidence" value="ECO:0007669"/>
    <property type="project" value="UniProtKB-SubCell"/>
</dbReference>
<comment type="function">
    <text evidence="6">Inhibits cell growth by regulating the Tor pathway upstream of the Tsc1-Tsc2 complex and downstream of Akt1. Acts as a cell death activator during head development.</text>
</comment>
<dbReference type="EMBL" id="CAKJTU040000002">
    <property type="protein sequence ID" value="CAH1183028.1"/>
    <property type="molecule type" value="Genomic_DNA"/>
</dbReference>
<dbReference type="Proteomes" id="UP001152799">
    <property type="component" value="Unassembled WGS sequence"/>
</dbReference>
<dbReference type="GO" id="GO:0008258">
    <property type="term" value="P:head involution"/>
    <property type="evidence" value="ECO:0007669"/>
    <property type="project" value="UniProtKB-ARBA"/>
</dbReference>
<accession>A0A9P0GWW3</accession>
<dbReference type="InterPro" id="IPR038281">
    <property type="entry name" value="RTP801-like_C_sf"/>
</dbReference>
<gene>
    <name evidence="7" type="ORF">CEUTPL_LOCUS14525</name>
</gene>
<evidence type="ECO:0000313" key="8">
    <source>
        <dbReference type="Proteomes" id="UP001152799"/>
    </source>
</evidence>
<comment type="caution">
    <text evidence="7">The sequence shown here is derived from an EMBL/GenBank/DDBJ whole genome shotgun (WGS) entry which is preliminary data.</text>
</comment>
<dbReference type="PANTHER" id="PTHR12478">
    <property type="entry name" value="DNA-DAMAGE-INDUCIBLE TRANSCRIPT 4 PROTEIN DDIT4"/>
    <property type="match status" value="1"/>
</dbReference>
<dbReference type="Pfam" id="PF07809">
    <property type="entry name" value="RTP801_C"/>
    <property type="match status" value="1"/>
</dbReference>
<organism evidence="7 8">
    <name type="scientific">Ceutorhynchus assimilis</name>
    <name type="common">cabbage seed weevil</name>
    <dbReference type="NCBI Taxonomy" id="467358"/>
    <lineage>
        <taxon>Eukaryota</taxon>
        <taxon>Metazoa</taxon>
        <taxon>Ecdysozoa</taxon>
        <taxon>Arthropoda</taxon>
        <taxon>Hexapoda</taxon>
        <taxon>Insecta</taxon>
        <taxon>Pterygota</taxon>
        <taxon>Neoptera</taxon>
        <taxon>Endopterygota</taxon>
        <taxon>Coleoptera</taxon>
        <taxon>Polyphaga</taxon>
        <taxon>Cucujiformia</taxon>
        <taxon>Curculionidae</taxon>
        <taxon>Ceutorhynchinae</taxon>
        <taxon>Ceutorhynchus</taxon>
    </lineage>
</organism>
<dbReference type="GO" id="GO:0009968">
    <property type="term" value="P:negative regulation of signal transduction"/>
    <property type="evidence" value="ECO:0007669"/>
    <property type="project" value="InterPro"/>
</dbReference>
<keyword evidence="5" id="KW-0053">Apoptosis</keyword>
<dbReference type="PANTHER" id="PTHR12478:SF16">
    <property type="entry name" value="PROTEIN CHARYBDE-RELATED"/>
    <property type="match status" value="1"/>
</dbReference>
<reference evidence="7" key="1">
    <citation type="submission" date="2022-01" db="EMBL/GenBank/DDBJ databases">
        <authorList>
            <person name="King R."/>
        </authorList>
    </citation>
    <scope>NUCLEOTIDE SEQUENCE</scope>
</reference>
<evidence type="ECO:0000256" key="4">
    <source>
        <dbReference type="ARBA" id="ARBA00022490"/>
    </source>
</evidence>
<dbReference type="GO" id="GO:0032006">
    <property type="term" value="P:regulation of TOR signaling"/>
    <property type="evidence" value="ECO:0007669"/>
    <property type="project" value="UniProtKB-ARBA"/>
</dbReference>
<sequence length="214" mass="23979">MFRSGLRHEVKDSKLQGVFSKLSQVLPRAEDFPGKIMSSDIIESVLADTPVPANPWPTNYYPSYRQQTSPDNEDIIRNVATLSRRLEQELRAAKRSHLACGEVLLPCGLLLRVACDISSMAESEPCGLRGCHLYVLFEPLGDLPSTRIAKIQCDPGTACTFELYLTFKQSGNGWNFLPQFLRNFTKGGSVVLSPAYTLSKKKLYRSYADQQQDK</sequence>
<evidence type="ECO:0000256" key="1">
    <source>
        <dbReference type="ARBA" id="ARBA00004496"/>
    </source>
</evidence>
<protein>
    <recommendedName>
        <fullName evidence="9">Protein charybde</fullName>
    </recommendedName>
</protein>
<keyword evidence="4" id="KW-0963">Cytoplasm</keyword>
<dbReference type="OrthoDB" id="10018535at2759"/>
<keyword evidence="8" id="KW-1185">Reference proteome</keyword>
<evidence type="ECO:0000256" key="5">
    <source>
        <dbReference type="ARBA" id="ARBA00022703"/>
    </source>
</evidence>
<evidence type="ECO:0000256" key="3">
    <source>
        <dbReference type="ARBA" id="ARBA00022473"/>
    </source>
</evidence>
<dbReference type="FunFam" id="3.90.470.40:FF:000003">
    <property type="entry name" value="Charybde, isoform E"/>
    <property type="match status" value="1"/>
</dbReference>
<keyword evidence="3" id="KW-0217">Developmental protein</keyword>
<evidence type="ECO:0000256" key="2">
    <source>
        <dbReference type="ARBA" id="ARBA00010670"/>
    </source>
</evidence>
<evidence type="ECO:0000313" key="7">
    <source>
        <dbReference type="EMBL" id="CAH1183028.1"/>
    </source>
</evidence>
<proteinExistence type="inferred from homology"/>
<evidence type="ECO:0008006" key="9">
    <source>
        <dbReference type="Google" id="ProtNLM"/>
    </source>
</evidence>